<dbReference type="PANTHER" id="PTHR23028">
    <property type="entry name" value="ACETYLTRANSFERASE"/>
    <property type="match status" value="1"/>
</dbReference>
<proteinExistence type="predicted"/>
<feature type="transmembrane region" description="Helical" evidence="1">
    <location>
        <begin position="140"/>
        <end position="159"/>
    </location>
</feature>
<feature type="transmembrane region" description="Helical" evidence="1">
    <location>
        <begin position="117"/>
        <end position="134"/>
    </location>
</feature>
<feature type="transmembrane region" description="Helical" evidence="1">
    <location>
        <begin position="299"/>
        <end position="318"/>
    </location>
</feature>
<dbReference type="InterPro" id="IPR002656">
    <property type="entry name" value="Acyl_transf_3_dom"/>
</dbReference>
<feature type="transmembrane region" description="Helical" evidence="1">
    <location>
        <begin position="199"/>
        <end position="219"/>
    </location>
</feature>
<protein>
    <submittedName>
        <fullName evidence="3">Acyltransferase family protein</fullName>
        <ecNumber evidence="3">2.3.-.-</ecNumber>
    </submittedName>
</protein>
<gene>
    <name evidence="3" type="ORF">ACFPT7_23470</name>
</gene>
<feature type="transmembrane region" description="Helical" evidence="1">
    <location>
        <begin position="325"/>
        <end position="344"/>
    </location>
</feature>
<evidence type="ECO:0000313" key="4">
    <source>
        <dbReference type="Proteomes" id="UP001596091"/>
    </source>
</evidence>
<dbReference type="Proteomes" id="UP001596091">
    <property type="component" value="Unassembled WGS sequence"/>
</dbReference>
<comment type="caution">
    <text evidence="3">The sequence shown here is derived from an EMBL/GenBank/DDBJ whole genome shotgun (WGS) entry which is preliminary data.</text>
</comment>
<feature type="domain" description="Acyltransferase 3" evidence="2">
    <location>
        <begin position="43"/>
        <end position="381"/>
    </location>
</feature>
<feature type="transmembrane region" description="Helical" evidence="1">
    <location>
        <begin position="364"/>
        <end position="381"/>
    </location>
</feature>
<dbReference type="GO" id="GO:0016746">
    <property type="term" value="F:acyltransferase activity"/>
    <property type="evidence" value="ECO:0007669"/>
    <property type="project" value="UniProtKB-KW"/>
</dbReference>
<keyword evidence="3" id="KW-0012">Acyltransferase</keyword>
<name>A0ABW1EPN1_9BACT</name>
<keyword evidence="1" id="KW-1133">Transmembrane helix</keyword>
<evidence type="ECO:0000259" key="2">
    <source>
        <dbReference type="Pfam" id="PF01757"/>
    </source>
</evidence>
<evidence type="ECO:0000256" key="1">
    <source>
        <dbReference type="SAM" id="Phobius"/>
    </source>
</evidence>
<dbReference type="Pfam" id="PF01757">
    <property type="entry name" value="Acyl_transf_3"/>
    <property type="match status" value="1"/>
</dbReference>
<keyword evidence="1" id="KW-0472">Membrane</keyword>
<feature type="transmembrane region" description="Helical" evidence="1">
    <location>
        <begin position="75"/>
        <end position="96"/>
    </location>
</feature>
<feature type="transmembrane region" description="Helical" evidence="1">
    <location>
        <begin position="268"/>
        <end position="287"/>
    </location>
</feature>
<dbReference type="EMBL" id="JBHSPH010000018">
    <property type="protein sequence ID" value="MFC5865285.1"/>
    <property type="molecule type" value="Genomic_DNA"/>
</dbReference>
<feature type="transmembrane region" description="Helical" evidence="1">
    <location>
        <begin position="47"/>
        <end position="69"/>
    </location>
</feature>
<keyword evidence="1" id="KW-0812">Transmembrane</keyword>
<dbReference type="InterPro" id="IPR050879">
    <property type="entry name" value="Acyltransferase_3"/>
</dbReference>
<accession>A0ABW1EPN1</accession>
<feature type="transmembrane region" description="Helical" evidence="1">
    <location>
        <begin position="239"/>
        <end position="259"/>
    </location>
</feature>
<keyword evidence="3" id="KW-0808">Transferase</keyword>
<organism evidence="3 4">
    <name type="scientific">Acidicapsa dinghuensis</name>
    <dbReference type="NCBI Taxonomy" id="2218256"/>
    <lineage>
        <taxon>Bacteria</taxon>
        <taxon>Pseudomonadati</taxon>
        <taxon>Acidobacteriota</taxon>
        <taxon>Terriglobia</taxon>
        <taxon>Terriglobales</taxon>
        <taxon>Acidobacteriaceae</taxon>
        <taxon>Acidicapsa</taxon>
    </lineage>
</organism>
<reference evidence="4" key="1">
    <citation type="journal article" date="2019" name="Int. J. Syst. Evol. Microbiol.">
        <title>The Global Catalogue of Microorganisms (GCM) 10K type strain sequencing project: providing services to taxonomists for standard genome sequencing and annotation.</title>
        <authorList>
            <consortium name="The Broad Institute Genomics Platform"/>
            <consortium name="The Broad Institute Genome Sequencing Center for Infectious Disease"/>
            <person name="Wu L."/>
            <person name="Ma J."/>
        </authorList>
    </citation>
    <scope>NUCLEOTIDE SEQUENCE [LARGE SCALE GENOMIC DNA]</scope>
    <source>
        <strain evidence="4">JCM 4087</strain>
    </source>
</reference>
<dbReference type="EC" id="2.3.-.-" evidence="3"/>
<dbReference type="RefSeq" id="WP_263341555.1">
    <property type="nucleotide sequence ID" value="NZ_JAGSYH010000007.1"/>
</dbReference>
<sequence>MTLILEKPVEQSAVAQTLSETPRVERSVSGQYAAIEKPKRLDALTGLRFFAALNIVFFHFSNPLWFGFMAPIVNAGYLSVSFFIMLSGFVLAYNYAGRAREGKLSKKRFWLARLTRLYPIYLLSLALGWETFLSERAAHTHGMFLAGAILTPILLQGWIPEIATFGNTPAWTMSAEAAYYMLFPWAAAVKQPKTRAGHFWRLGLLWALGMIPGTLYVIFNPDHIVHVDRFSTGTWLQALKFTPIPHLASFLFGVMLAGLDETLERTGWFRVALGLFGFAAIYSILAYTDVPYALIHDGLIMPLFGCLILGLAGVNWLSKIFGFSLFVFVGESSYALYLMHFNLWNLVHNSGILPKLGLDKFDPWISYGILIGLALLALLLIEKPAQKALRKWLHV</sequence>
<keyword evidence="4" id="KW-1185">Reference proteome</keyword>
<evidence type="ECO:0000313" key="3">
    <source>
        <dbReference type="EMBL" id="MFC5865285.1"/>
    </source>
</evidence>